<evidence type="ECO:0000313" key="3">
    <source>
        <dbReference type="Proteomes" id="UP000029780"/>
    </source>
</evidence>
<dbReference type="Gene3D" id="3.90.550.20">
    <property type="match status" value="1"/>
</dbReference>
<dbReference type="PANTHER" id="PTHR32385">
    <property type="entry name" value="MANNOSYL PHOSPHORYLINOSITOL CERAMIDE SYNTHASE"/>
    <property type="match status" value="1"/>
</dbReference>
<dbReference type="Pfam" id="PF04488">
    <property type="entry name" value="Gly_transf_sug"/>
    <property type="match status" value="1"/>
</dbReference>
<dbReference type="RefSeq" id="YP_003406905.1">
    <property type="nucleotide sequence ID" value="NC_013756.1"/>
</dbReference>
<dbReference type="CAZy" id="GT32">
    <property type="family name" value="Glycosyltransferase Family 32"/>
</dbReference>
<accession>D2XAG6</accession>
<dbReference type="GO" id="GO:0051999">
    <property type="term" value="P:mannosyl-inositol phosphorylceramide biosynthetic process"/>
    <property type="evidence" value="ECO:0007669"/>
    <property type="project" value="TreeGrafter"/>
</dbReference>
<dbReference type="InterPro" id="IPR007577">
    <property type="entry name" value="GlycoTrfase_DXD_sugar-bd_CS"/>
</dbReference>
<dbReference type="PANTHER" id="PTHR32385:SF15">
    <property type="entry name" value="INOSITOL PHOSPHOCERAMIDE MANNOSYLTRANSFERASE 1"/>
    <property type="match status" value="1"/>
</dbReference>
<keyword evidence="3" id="KW-1185">Reference proteome</keyword>
<protein>
    <submittedName>
        <fullName evidence="2">Mannosyltransferase OCH1-like protein</fullName>
    </submittedName>
</protein>
<proteinExistence type="predicted"/>
<evidence type="ECO:0000313" key="2">
    <source>
        <dbReference type="EMBL" id="ADB03943.1"/>
    </source>
</evidence>
<dbReference type="Proteomes" id="UP000029780">
    <property type="component" value="Segment"/>
</dbReference>
<name>D2XAG6_GBMV</name>
<gene>
    <name evidence="2" type="ORF">MAR_ORF162</name>
</gene>
<dbReference type="EMBL" id="GU071086">
    <property type="protein sequence ID" value="ADB03943.1"/>
    <property type="molecule type" value="Genomic_DNA"/>
</dbReference>
<dbReference type="GeneID" id="8746399"/>
<dbReference type="InterPro" id="IPR029044">
    <property type="entry name" value="Nucleotide-diphossugar_trans"/>
</dbReference>
<dbReference type="GO" id="GO:0016020">
    <property type="term" value="C:membrane"/>
    <property type="evidence" value="ECO:0007669"/>
    <property type="project" value="GOC"/>
</dbReference>
<organismHost>
    <name type="scientific">Acanthamoeba</name>
    <dbReference type="NCBI Taxonomy" id="5754"/>
</organismHost>
<sequence>MWLLVFLFSLCLFAFLVLWFKEFRENIQEEFSLDLKCRVFGGKDWEVYPQFQERKTEASWRQKIPFVIFQTNEEKVLPGMREALDSWVNKNPEYEHMYFPTDKQRDFIAENFDQKVLEAYDTLVPGAYKADLFRYCALWVHGGVYADSAMVCLSPLREWLPRNKTLVSAKDQGVSSGIYQAFFAVTPQHPALKRIIDLVVSRVEKREYGERDLYTTGPIAFGNGLNLWLGRGESEQFEPGDLGKDVFLFHRYSKPGKKIGGIFDESGKELVRTKYDCSFHEKSLWSKLPPYSVLWKEKRIFT</sequence>
<organism evidence="2 3">
    <name type="scientific">Marseillevirus marseillevirus</name>
    <name type="common">GBM</name>
    <dbReference type="NCBI Taxonomy" id="694581"/>
    <lineage>
        <taxon>Viruses</taxon>
        <taxon>Varidnaviria</taxon>
        <taxon>Bamfordvirae</taxon>
        <taxon>Nucleocytoviricota</taxon>
        <taxon>Megaviricetes</taxon>
        <taxon>Pimascovirales</taxon>
        <taxon>Pimascovirales incertae sedis</taxon>
        <taxon>Marseilleviridae</taxon>
        <taxon>Marseillevirus</taxon>
        <taxon>Marseillevirus massiliense</taxon>
    </lineage>
</organism>
<evidence type="ECO:0000256" key="1">
    <source>
        <dbReference type="ARBA" id="ARBA00022679"/>
    </source>
</evidence>
<dbReference type="OrthoDB" id="7688at10239"/>
<dbReference type="KEGG" id="vg:8746399"/>
<dbReference type="InterPro" id="IPR051706">
    <property type="entry name" value="Glycosyltransferase_domain"/>
</dbReference>
<reference evidence="2 3" key="1">
    <citation type="journal article" date="2009" name="Proc. Natl. Acad. Sci. U.S.A.">
        <title>Giant Marseillevirus highlights the role of amoebae as a melting pot in emergence of chimeric microorganisms.</title>
        <authorList>
            <person name="Boyer M."/>
            <person name="Yutin N."/>
            <person name="Pagnier I."/>
            <person name="Barrassi L."/>
            <person name="Fournous G."/>
            <person name="Espinosa L."/>
            <person name="Robert C."/>
            <person name="Azza S."/>
            <person name="Sun S."/>
            <person name="Rossmann M.G."/>
            <person name="Suzan-Monti M."/>
            <person name="La Scola B."/>
            <person name="Koonin E.V."/>
            <person name="Raoult D."/>
        </authorList>
    </citation>
    <scope>NUCLEOTIDE SEQUENCE [LARGE SCALE GENOMIC DNA]</scope>
    <source>
        <strain evidence="2 3">T19</strain>
    </source>
</reference>
<keyword evidence="2" id="KW-0328">Glycosyltransferase</keyword>
<dbReference type="SUPFAM" id="SSF53448">
    <property type="entry name" value="Nucleotide-diphospho-sugar transferases"/>
    <property type="match status" value="1"/>
</dbReference>
<keyword evidence="1" id="KW-0808">Transferase</keyword>
<dbReference type="GO" id="GO:0000030">
    <property type="term" value="F:mannosyltransferase activity"/>
    <property type="evidence" value="ECO:0007669"/>
    <property type="project" value="TreeGrafter"/>
</dbReference>